<comment type="caution">
    <text evidence="1">The sequence shown here is derived from an EMBL/GenBank/DDBJ whole genome shotgun (WGS) entry which is preliminary data.</text>
</comment>
<sequence>MGEMKIEPDIKIESMDEDYEYLPSDPDSIQPFQVARVGHYSITGDGGCDMFVFLSFNKDDGGFLIPVQIKMRSSENMKIYDPNNVYEEGYKTLNHYLTDFDNLLSRMIFDKNENNWTTRYGIYVVNSNVHVPERYPHTKNVIMVLHDFEITVDNIREFFNRIRAKNHNREAQNIRCGYSATDTMIDKTERLILVTQTDIMERLLRECDDEKTWLEKKNMLIRVMRDTINEIRVSINDNQDDRSTSRYEREYETRMQKYDLSNTKHVTKTNTLENSKKKDAFDMKDLVKSLESSRETEKEFDMLRLLRSINNK</sequence>
<reference evidence="1" key="1">
    <citation type="submission" date="2021-06" db="EMBL/GenBank/DDBJ databases">
        <authorList>
            <person name="Kallberg Y."/>
            <person name="Tangrot J."/>
            <person name="Rosling A."/>
        </authorList>
    </citation>
    <scope>NUCLEOTIDE SEQUENCE</scope>
    <source>
        <strain evidence="1">MA453B</strain>
    </source>
</reference>
<proteinExistence type="predicted"/>
<dbReference type="EMBL" id="CAJVPY010025211">
    <property type="protein sequence ID" value="CAG8787911.1"/>
    <property type="molecule type" value="Genomic_DNA"/>
</dbReference>
<gene>
    <name evidence="1" type="ORF">DERYTH_LOCUS20795</name>
</gene>
<dbReference type="Proteomes" id="UP000789405">
    <property type="component" value="Unassembled WGS sequence"/>
</dbReference>
<organism evidence="1 2">
    <name type="scientific">Dentiscutata erythropus</name>
    <dbReference type="NCBI Taxonomy" id="1348616"/>
    <lineage>
        <taxon>Eukaryota</taxon>
        <taxon>Fungi</taxon>
        <taxon>Fungi incertae sedis</taxon>
        <taxon>Mucoromycota</taxon>
        <taxon>Glomeromycotina</taxon>
        <taxon>Glomeromycetes</taxon>
        <taxon>Diversisporales</taxon>
        <taxon>Gigasporaceae</taxon>
        <taxon>Dentiscutata</taxon>
    </lineage>
</organism>
<name>A0A9N9JPC5_9GLOM</name>
<evidence type="ECO:0000313" key="2">
    <source>
        <dbReference type="Proteomes" id="UP000789405"/>
    </source>
</evidence>
<dbReference type="AlphaFoldDB" id="A0A9N9JPC5"/>
<keyword evidence="2" id="KW-1185">Reference proteome</keyword>
<dbReference type="OrthoDB" id="10415484at2759"/>
<evidence type="ECO:0000313" key="1">
    <source>
        <dbReference type="EMBL" id="CAG8787911.1"/>
    </source>
</evidence>
<protein>
    <submittedName>
        <fullName evidence="1">10430_t:CDS:1</fullName>
    </submittedName>
</protein>
<feature type="non-terminal residue" evidence="1">
    <location>
        <position position="1"/>
    </location>
</feature>
<accession>A0A9N9JPC5</accession>